<dbReference type="GeneTree" id="ENSGT00910000147219"/>
<evidence type="ECO:0000256" key="1">
    <source>
        <dbReference type="SAM" id="Phobius"/>
    </source>
</evidence>
<sequence>EFVFVCFVFGSTNFLVVFWFCFCFLWTSPDWHDIFFKGSVFISRRPRQFITYEVKTEINQFIFRKYSR</sequence>
<organism evidence="2 3">
    <name type="scientific">Saimiri boliviensis boliviensis</name>
    <name type="common">Bolivian squirrel monkey</name>
    <dbReference type="NCBI Taxonomy" id="39432"/>
    <lineage>
        <taxon>Eukaryota</taxon>
        <taxon>Metazoa</taxon>
        <taxon>Chordata</taxon>
        <taxon>Craniata</taxon>
        <taxon>Vertebrata</taxon>
        <taxon>Euteleostomi</taxon>
        <taxon>Mammalia</taxon>
        <taxon>Eutheria</taxon>
        <taxon>Euarchontoglires</taxon>
        <taxon>Primates</taxon>
        <taxon>Haplorrhini</taxon>
        <taxon>Platyrrhini</taxon>
        <taxon>Cebidae</taxon>
        <taxon>Saimiriinae</taxon>
        <taxon>Saimiri</taxon>
    </lineage>
</organism>
<protein>
    <submittedName>
        <fullName evidence="2">Uncharacterized protein</fullName>
    </submittedName>
</protein>
<reference evidence="2" key="1">
    <citation type="submission" date="2025-08" db="UniProtKB">
        <authorList>
            <consortium name="Ensembl"/>
        </authorList>
    </citation>
    <scope>IDENTIFICATION</scope>
</reference>
<keyword evidence="1" id="KW-0472">Membrane</keyword>
<accession>A0A2K6SDW0</accession>
<proteinExistence type="predicted"/>
<dbReference type="AlphaFoldDB" id="A0A2K6SDW0"/>
<evidence type="ECO:0000313" key="3">
    <source>
        <dbReference type="Proteomes" id="UP000233220"/>
    </source>
</evidence>
<dbReference type="OMA" id="VFWFCFC"/>
<dbReference type="Ensembl" id="ENSSBOT00000022214.1">
    <property type="protein sequence ID" value="ENSSBOP00000005562.1"/>
    <property type="gene ID" value="ENSSBOG00000019658.1"/>
</dbReference>
<feature type="transmembrane region" description="Helical" evidence="1">
    <location>
        <begin position="6"/>
        <end position="27"/>
    </location>
</feature>
<reference evidence="2" key="2">
    <citation type="submission" date="2025-09" db="UniProtKB">
        <authorList>
            <consortium name="Ensembl"/>
        </authorList>
    </citation>
    <scope>IDENTIFICATION</scope>
</reference>
<evidence type="ECO:0000313" key="2">
    <source>
        <dbReference type="Ensembl" id="ENSSBOP00000005562.1"/>
    </source>
</evidence>
<keyword evidence="1" id="KW-0812">Transmembrane</keyword>
<keyword evidence="1" id="KW-1133">Transmembrane helix</keyword>
<name>A0A2K6SDW0_SAIBB</name>
<dbReference type="Proteomes" id="UP000233220">
    <property type="component" value="Unplaced"/>
</dbReference>
<keyword evidence="3" id="KW-1185">Reference proteome</keyword>